<organism evidence="4 5">
    <name type="scientific">Rhodococcus olei</name>
    <dbReference type="NCBI Taxonomy" id="2161675"/>
    <lineage>
        <taxon>Bacteria</taxon>
        <taxon>Bacillati</taxon>
        <taxon>Actinomycetota</taxon>
        <taxon>Actinomycetes</taxon>
        <taxon>Mycobacteriales</taxon>
        <taxon>Nocardiaceae</taxon>
        <taxon>Rhodococcus</taxon>
    </lineage>
</organism>
<keyword evidence="5" id="KW-1185">Reference proteome</keyword>
<evidence type="ECO:0000256" key="1">
    <source>
        <dbReference type="ARBA" id="ARBA00023002"/>
    </source>
</evidence>
<dbReference type="PANTHER" id="PTHR30137">
    <property type="entry name" value="LUCIFERASE-LIKE MONOOXYGENASE"/>
    <property type="match status" value="1"/>
</dbReference>
<accession>A0ABP8PTC4</accession>
<dbReference type="Gene3D" id="3.20.20.30">
    <property type="entry name" value="Luciferase-like domain"/>
    <property type="match status" value="1"/>
</dbReference>
<evidence type="ECO:0000256" key="2">
    <source>
        <dbReference type="ARBA" id="ARBA00023033"/>
    </source>
</evidence>
<protein>
    <submittedName>
        <fullName evidence="4">LLM class flavin-dependent oxidoreductase</fullName>
    </submittedName>
</protein>
<keyword evidence="1" id="KW-0560">Oxidoreductase</keyword>
<dbReference type="RefSeq" id="WP_345353607.1">
    <property type="nucleotide sequence ID" value="NZ_BAABFB010000097.1"/>
</dbReference>
<gene>
    <name evidence="4" type="ORF">GCM10023094_56550</name>
</gene>
<name>A0ABP8PTC4_9NOCA</name>
<evidence type="ECO:0000313" key="4">
    <source>
        <dbReference type="EMBL" id="GAA4491789.1"/>
    </source>
</evidence>
<dbReference type="Pfam" id="PF00296">
    <property type="entry name" value="Bac_luciferase"/>
    <property type="match status" value="1"/>
</dbReference>
<comment type="caution">
    <text evidence="4">The sequence shown here is derived from an EMBL/GenBank/DDBJ whole genome shotgun (WGS) entry which is preliminary data.</text>
</comment>
<feature type="domain" description="Luciferase-like" evidence="3">
    <location>
        <begin position="27"/>
        <end position="364"/>
    </location>
</feature>
<dbReference type="Proteomes" id="UP001501183">
    <property type="component" value="Unassembled WGS sequence"/>
</dbReference>
<evidence type="ECO:0000259" key="3">
    <source>
        <dbReference type="Pfam" id="PF00296"/>
    </source>
</evidence>
<proteinExistence type="predicted"/>
<reference evidence="5" key="1">
    <citation type="journal article" date="2019" name="Int. J. Syst. Evol. Microbiol.">
        <title>The Global Catalogue of Microorganisms (GCM) 10K type strain sequencing project: providing services to taxonomists for standard genome sequencing and annotation.</title>
        <authorList>
            <consortium name="The Broad Institute Genomics Platform"/>
            <consortium name="The Broad Institute Genome Sequencing Center for Infectious Disease"/>
            <person name="Wu L."/>
            <person name="Ma J."/>
        </authorList>
    </citation>
    <scope>NUCLEOTIDE SEQUENCE [LARGE SCALE GENOMIC DNA]</scope>
    <source>
        <strain evidence="5">JCM 32206</strain>
    </source>
</reference>
<dbReference type="EMBL" id="BAABFB010000097">
    <property type="protein sequence ID" value="GAA4491789.1"/>
    <property type="molecule type" value="Genomic_DNA"/>
</dbReference>
<dbReference type="PANTHER" id="PTHR30137:SF8">
    <property type="entry name" value="BLR5498 PROTEIN"/>
    <property type="match status" value="1"/>
</dbReference>
<evidence type="ECO:0000313" key="5">
    <source>
        <dbReference type="Proteomes" id="UP001501183"/>
    </source>
</evidence>
<dbReference type="InterPro" id="IPR011251">
    <property type="entry name" value="Luciferase-like_dom"/>
</dbReference>
<sequence length="407" mass="45815">MKIDLFTMPTIPSTMDEREELRPIGRNAERYQMMLDELRQIAVMADEAGIDAFSTTEHHFHTEGGEMMPNPPLLYADLAARTKNIAFMPFSMVITADHPIRVAEDIALLDHLTKGRVKVAFARGYQKRWIQTLSPGTAVAHLDDDQANRERFDEALDIILNAWTKDAFDYDGKHFQVPFPHTGIEGWAGPEWTRRYGAPGEIDDHDVIRKIGVVPRPFQSPYPEVCLPVTGSPATLLNAARKGFTAFMLAPDPKKFTEQAKTYQAEAAKHGHDLPIGKRIGAVRSIVVGDTYEEAFDIACQTTGYEYHHYFHAFGFAEMFRSSADDPNKPVHFPNVEATTQRQIDLGFAIVGTPDQVVRKLVDLGTVYGTGELDWLCWNFFAQGQSSFDVARKQLDLFATKVLPRIR</sequence>
<dbReference type="InterPro" id="IPR036661">
    <property type="entry name" value="Luciferase-like_sf"/>
</dbReference>
<dbReference type="InterPro" id="IPR050766">
    <property type="entry name" value="Bact_Lucif_Oxidored"/>
</dbReference>
<dbReference type="SUPFAM" id="SSF51679">
    <property type="entry name" value="Bacterial luciferase-like"/>
    <property type="match status" value="1"/>
</dbReference>
<keyword evidence="2" id="KW-0503">Monooxygenase</keyword>